<evidence type="ECO:0000313" key="1">
    <source>
        <dbReference type="EMBL" id="PTB48374.1"/>
    </source>
</evidence>
<dbReference type="EMBL" id="KZ679699">
    <property type="protein sequence ID" value="PTB48374.1"/>
    <property type="molecule type" value="Genomic_DNA"/>
</dbReference>
<gene>
    <name evidence="1" type="ORF">M431DRAFT_326250</name>
</gene>
<accession>A0A2T3ZU90</accession>
<evidence type="ECO:0000313" key="2">
    <source>
        <dbReference type="Proteomes" id="UP000241690"/>
    </source>
</evidence>
<protein>
    <submittedName>
        <fullName evidence="1">Uncharacterized protein</fullName>
    </submittedName>
</protein>
<proteinExistence type="predicted"/>
<dbReference type="AlphaFoldDB" id="A0A2T3ZU90"/>
<sequence>MEEAEEEKAPSQQMSCFRSFPVHRTRLLGICIVPMTLFCVCICKSHPSGADSAALLRCHGPSCHARVDKTITHKHQITTHLPIRPPIPPPAIRLGSPGIEFNGLFSYSALLQILVPSITRHTGPFEVESDKRACDRPGSRKRPQSPVIWKQKKVGLPKKGQRVSARLCLHHGISTVAQFN</sequence>
<dbReference type="GeneID" id="36622902"/>
<name>A0A2T3ZU90_TRIHA</name>
<dbReference type="RefSeq" id="XP_024768051.1">
    <property type="nucleotide sequence ID" value="XM_024914337.1"/>
</dbReference>
<keyword evidence="2" id="KW-1185">Reference proteome</keyword>
<dbReference type="Proteomes" id="UP000241690">
    <property type="component" value="Unassembled WGS sequence"/>
</dbReference>
<reference evidence="1 2" key="1">
    <citation type="submission" date="2016-07" db="EMBL/GenBank/DDBJ databases">
        <title>Multiple horizontal gene transfer events from other fungi enriched the ability of initially mycotrophic Trichoderma (Ascomycota) to feed on dead plant biomass.</title>
        <authorList>
            <consortium name="DOE Joint Genome Institute"/>
            <person name="Aerts A."/>
            <person name="Atanasova L."/>
            <person name="Chenthamara K."/>
            <person name="Zhang J."/>
            <person name="Grujic M."/>
            <person name="Henrissat B."/>
            <person name="Kuo A."/>
            <person name="Salamov A."/>
            <person name="Lipzen A."/>
            <person name="Labutti K."/>
            <person name="Barry K."/>
            <person name="Miao Y."/>
            <person name="Rahimi M.J."/>
            <person name="Shen Q."/>
            <person name="Grigoriev I.V."/>
            <person name="Kubicek C.P."/>
            <person name="Druzhinina I.S."/>
        </authorList>
    </citation>
    <scope>NUCLEOTIDE SEQUENCE [LARGE SCALE GENOMIC DNA]</scope>
    <source>
        <strain evidence="1 2">CBS 226.95</strain>
    </source>
</reference>
<organism evidence="1 2">
    <name type="scientific">Trichoderma harzianum CBS 226.95</name>
    <dbReference type="NCBI Taxonomy" id="983964"/>
    <lineage>
        <taxon>Eukaryota</taxon>
        <taxon>Fungi</taxon>
        <taxon>Dikarya</taxon>
        <taxon>Ascomycota</taxon>
        <taxon>Pezizomycotina</taxon>
        <taxon>Sordariomycetes</taxon>
        <taxon>Hypocreomycetidae</taxon>
        <taxon>Hypocreales</taxon>
        <taxon>Hypocreaceae</taxon>
        <taxon>Trichoderma</taxon>
    </lineage>
</organism>